<proteinExistence type="predicted"/>
<organism evidence="1">
    <name type="scientific">Vibrio parahaemolyticus</name>
    <dbReference type="NCBI Taxonomy" id="670"/>
    <lineage>
        <taxon>Bacteria</taxon>
        <taxon>Pseudomonadati</taxon>
        <taxon>Pseudomonadota</taxon>
        <taxon>Gammaproteobacteria</taxon>
        <taxon>Vibrionales</taxon>
        <taxon>Vibrionaceae</taxon>
        <taxon>Vibrio</taxon>
    </lineage>
</organism>
<sequence length="69" mass="8288">MADKPRNQITQSDFEKKKLNTNRLKTKMRQSLEIYSVNSFQTATAFNHLPTNKIEWLKEQRKDHNRLIL</sequence>
<keyword evidence="1" id="KW-0614">Plasmid</keyword>
<name>A0A162CEJ3_VIBPH</name>
<dbReference type="EMBL" id="KP791968">
    <property type="protein sequence ID" value="AKD43733.1"/>
    <property type="molecule type" value="Genomic_DNA"/>
</dbReference>
<evidence type="ECO:0000313" key="1">
    <source>
        <dbReference type="EMBL" id="AKD43733.1"/>
    </source>
</evidence>
<accession>A0A162CEJ3</accession>
<geneLocation type="plasmid" evidence="1">
    <name>pVPH2</name>
</geneLocation>
<protein>
    <submittedName>
        <fullName evidence="1">Uncharacterized protein</fullName>
    </submittedName>
</protein>
<dbReference type="AlphaFoldDB" id="A0A162CEJ3"/>
<reference evidence="1" key="1">
    <citation type="submission" date="2015-02" db="EMBL/GenBank/DDBJ databases">
        <title>Sequence analysis of the plasmid encoding blaPER-1 from Vibrio parahaemolyticus.</title>
        <authorList>
            <person name="Li R."/>
            <person name="Chen S."/>
        </authorList>
    </citation>
    <scope>NUCLEOTIDE SEQUENCE</scope>
    <source>
        <strain evidence="1">2011VPH2</strain>
        <plasmid evidence="1">pVPH2</plasmid>
    </source>
</reference>